<organism evidence="2 3">
    <name type="scientific">Neonectria ditissima</name>
    <dbReference type="NCBI Taxonomy" id="78410"/>
    <lineage>
        <taxon>Eukaryota</taxon>
        <taxon>Fungi</taxon>
        <taxon>Dikarya</taxon>
        <taxon>Ascomycota</taxon>
        <taxon>Pezizomycotina</taxon>
        <taxon>Sordariomycetes</taxon>
        <taxon>Hypocreomycetidae</taxon>
        <taxon>Hypocreales</taxon>
        <taxon>Nectriaceae</taxon>
        <taxon>Neonectria</taxon>
    </lineage>
</organism>
<gene>
    <name evidence="2" type="ORF">AK830_g3542</name>
</gene>
<feature type="chain" id="PRO_5006136033" evidence="1">
    <location>
        <begin position="21"/>
        <end position="170"/>
    </location>
</feature>
<comment type="caution">
    <text evidence="2">The sequence shown here is derived from an EMBL/GenBank/DDBJ whole genome shotgun (WGS) entry which is preliminary data.</text>
</comment>
<accession>A0A0P7BNU8</accession>
<evidence type="ECO:0000313" key="3">
    <source>
        <dbReference type="Proteomes" id="UP000050424"/>
    </source>
</evidence>
<evidence type="ECO:0000256" key="1">
    <source>
        <dbReference type="SAM" id="SignalP"/>
    </source>
</evidence>
<feature type="signal peptide" evidence="1">
    <location>
        <begin position="1"/>
        <end position="20"/>
    </location>
</feature>
<dbReference type="EMBL" id="LKCW01000039">
    <property type="protein sequence ID" value="KPM43019.1"/>
    <property type="molecule type" value="Genomic_DNA"/>
</dbReference>
<proteinExistence type="predicted"/>
<dbReference type="OrthoDB" id="5075542at2759"/>
<sequence length="170" mass="18487">MHFTAATLVATLLAVRPVVADFLIFCGAENQFPDSILTTLVMFFNNPPDCDDAVNTVQWTAQFYNDASHGGIACDGCDGSKAPQDWDITRLEVYDNDGKYFDNGGDAPHFTLYKDVDNGGWGMYDVDMNQIGTCERPDPVQFLACQDVLSVDSAAGIIHCTTALTAKDSN</sequence>
<reference evidence="2 3" key="1">
    <citation type="submission" date="2015-09" db="EMBL/GenBank/DDBJ databases">
        <title>Draft genome of a European isolate of the apple canker pathogen Neonectria ditissima.</title>
        <authorList>
            <person name="Gomez-Cortecero A."/>
            <person name="Harrison R.J."/>
            <person name="Armitage A.D."/>
        </authorList>
    </citation>
    <scope>NUCLEOTIDE SEQUENCE [LARGE SCALE GENOMIC DNA]</scope>
    <source>
        <strain evidence="2 3">R09/05</strain>
    </source>
</reference>
<keyword evidence="3" id="KW-1185">Reference proteome</keyword>
<name>A0A0P7BNU8_9HYPO</name>
<keyword evidence="1" id="KW-0732">Signal</keyword>
<evidence type="ECO:0000313" key="2">
    <source>
        <dbReference type="EMBL" id="KPM43019.1"/>
    </source>
</evidence>
<dbReference type="Proteomes" id="UP000050424">
    <property type="component" value="Unassembled WGS sequence"/>
</dbReference>
<dbReference type="AlphaFoldDB" id="A0A0P7BNU8"/>
<protein>
    <submittedName>
        <fullName evidence="2">Uncharacterized protein</fullName>
    </submittedName>
</protein>